<keyword evidence="1" id="KW-0436">Ligase</keyword>
<evidence type="ECO:0000256" key="2">
    <source>
        <dbReference type="ARBA" id="ARBA00022741"/>
    </source>
</evidence>
<dbReference type="Pfam" id="PF02786">
    <property type="entry name" value="CPSase_L_D2"/>
    <property type="match status" value="1"/>
</dbReference>
<dbReference type="PANTHER" id="PTHR43585:SF2">
    <property type="entry name" value="ATP-GRASP ENZYME FSQD"/>
    <property type="match status" value="1"/>
</dbReference>
<dbReference type="InterPro" id="IPR013815">
    <property type="entry name" value="ATP_grasp_subdomain_1"/>
</dbReference>
<evidence type="ECO:0000313" key="7">
    <source>
        <dbReference type="Proteomes" id="UP000273977"/>
    </source>
</evidence>
<name>A0A3N4GEX3_9LACT</name>
<evidence type="ECO:0000256" key="4">
    <source>
        <dbReference type="PROSITE-ProRule" id="PRU00409"/>
    </source>
</evidence>
<organism evidence="6 7">
    <name type="scientific">Aerococcus agrisoli</name>
    <dbReference type="NCBI Taxonomy" id="2487350"/>
    <lineage>
        <taxon>Bacteria</taxon>
        <taxon>Bacillati</taxon>
        <taxon>Bacillota</taxon>
        <taxon>Bacilli</taxon>
        <taxon>Lactobacillales</taxon>
        <taxon>Aerococcaceae</taxon>
        <taxon>Aerococcus</taxon>
    </lineage>
</organism>
<dbReference type="GO" id="GO:0016874">
    <property type="term" value="F:ligase activity"/>
    <property type="evidence" value="ECO:0007669"/>
    <property type="project" value="UniProtKB-KW"/>
</dbReference>
<dbReference type="EMBL" id="RKMG01000005">
    <property type="protein sequence ID" value="RPA61312.1"/>
    <property type="molecule type" value="Genomic_DNA"/>
</dbReference>
<dbReference type="SUPFAM" id="SSF56059">
    <property type="entry name" value="Glutathione synthetase ATP-binding domain-like"/>
    <property type="match status" value="1"/>
</dbReference>
<dbReference type="InterPro" id="IPR052032">
    <property type="entry name" value="ATP-dep_AA_Ligase"/>
</dbReference>
<dbReference type="AlphaFoldDB" id="A0A3N4GEX3"/>
<dbReference type="InterPro" id="IPR011761">
    <property type="entry name" value="ATP-grasp"/>
</dbReference>
<keyword evidence="7" id="KW-1185">Reference proteome</keyword>
<evidence type="ECO:0000313" key="6">
    <source>
        <dbReference type="EMBL" id="RPA61312.1"/>
    </source>
</evidence>
<keyword evidence="3 4" id="KW-0067">ATP-binding</keyword>
<evidence type="ECO:0000256" key="3">
    <source>
        <dbReference type="ARBA" id="ARBA00022840"/>
    </source>
</evidence>
<dbReference type="Gene3D" id="3.40.50.20">
    <property type="match status" value="1"/>
</dbReference>
<comment type="caution">
    <text evidence="6">The sequence shown here is derived from an EMBL/GenBank/DDBJ whole genome shotgun (WGS) entry which is preliminary data.</text>
</comment>
<keyword evidence="2 4" id="KW-0547">Nucleotide-binding</keyword>
<dbReference type="GO" id="GO:0005524">
    <property type="term" value="F:ATP binding"/>
    <property type="evidence" value="ECO:0007669"/>
    <property type="project" value="UniProtKB-UniRule"/>
</dbReference>
<dbReference type="RefSeq" id="WP_123779456.1">
    <property type="nucleotide sequence ID" value="NZ_RKMG01000005.1"/>
</dbReference>
<accession>A0A3N4GEX3</accession>
<feature type="domain" description="ATP-grasp" evidence="5">
    <location>
        <begin position="117"/>
        <end position="307"/>
    </location>
</feature>
<dbReference type="GO" id="GO:0046872">
    <property type="term" value="F:metal ion binding"/>
    <property type="evidence" value="ECO:0007669"/>
    <property type="project" value="InterPro"/>
</dbReference>
<dbReference type="Gene3D" id="3.30.1490.20">
    <property type="entry name" value="ATP-grasp fold, A domain"/>
    <property type="match status" value="1"/>
</dbReference>
<gene>
    <name evidence="6" type="ORF">EF384_02730</name>
</gene>
<protein>
    <submittedName>
        <fullName evidence="6">Carbamoyl phosphate synthase large subunit</fullName>
    </submittedName>
</protein>
<dbReference type="Proteomes" id="UP000273977">
    <property type="component" value="Unassembled WGS sequence"/>
</dbReference>
<dbReference type="OrthoDB" id="24041at2"/>
<evidence type="ECO:0000256" key="1">
    <source>
        <dbReference type="ARBA" id="ARBA00022598"/>
    </source>
</evidence>
<dbReference type="InterPro" id="IPR005479">
    <property type="entry name" value="CPAse_ATP-bd"/>
</dbReference>
<dbReference type="Gene3D" id="3.30.470.20">
    <property type="entry name" value="ATP-grasp fold, B domain"/>
    <property type="match status" value="1"/>
</dbReference>
<reference evidence="6 7" key="1">
    <citation type="submission" date="2018-11" db="EMBL/GenBank/DDBJ databases">
        <title>Aerococcus sp. SJQ22, whole genome shotgun sequence.</title>
        <authorList>
            <person name="Sun L."/>
            <person name="Gao X."/>
            <person name="Chen W."/>
            <person name="Huang K."/>
        </authorList>
    </citation>
    <scope>NUCLEOTIDE SEQUENCE [LARGE SCALE GENOMIC DNA]</scope>
    <source>
        <strain evidence="6 7">SJQ22</strain>
    </source>
</reference>
<dbReference type="PROSITE" id="PS50975">
    <property type="entry name" value="ATP_GRASP"/>
    <property type="match status" value="1"/>
</dbReference>
<dbReference type="PANTHER" id="PTHR43585">
    <property type="entry name" value="FUMIPYRROLE BIOSYNTHESIS PROTEIN C"/>
    <property type="match status" value="1"/>
</dbReference>
<sequence>MNFIVTSPFYPENFQLFTNRLKKQGFTVLGIGQEPYDQLSANLKSDLTEYYKVNDLENVDEVKKAVAYLYFKHGKIDRIESNNEHWLNLEAEIREQFNIPGNKPSDLKKVKYKSEMKKLFKKAGVPTVPGKIANKKTAVKRLVKELGLPVVAKPNSGVGSSATYKLIDDADVDKFVAEWDEKEPYFFEPYIEDARLLSFDGLIDQEGNIVFETGLYYKEPTLEVIKRQGDFGYCIQKQMPEKLRKYGHAIVEQFGMKERFFHIEFFEDGDDFLAVEYNNRVAGGYTIDMYNFANHIDLFKQYARVVAGLPFEHSDIPNQYCVALSQRDQFTYVHSDADIRSHYGNRFVFSKRMPDGFAELQGNQFYGILADTQEEVEDVFNYIHQRVEQ</sequence>
<proteinExistence type="predicted"/>
<evidence type="ECO:0000259" key="5">
    <source>
        <dbReference type="PROSITE" id="PS50975"/>
    </source>
</evidence>